<comment type="caution">
    <text evidence="1">The sequence shown here is derived from an EMBL/GenBank/DDBJ whole genome shotgun (WGS) entry which is preliminary data.</text>
</comment>
<dbReference type="Proteomes" id="UP000033903">
    <property type="component" value="Unassembled WGS sequence"/>
</dbReference>
<dbReference type="EMBL" id="LCBA01000008">
    <property type="protein sequence ID" value="KKS01238.1"/>
    <property type="molecule type" value="Genomic_DNA"/>
</dbReference>
<accession>A0A0G0YLQ7</accession>
<protein>
    <submittedName>
        <fullName evidence="1">Uncharacterized protein</fullName>
    </submittedName>
</protein>
<gene>
    <name evidence="1" type="ORF">UU54_C0008G0010</name>
</gene>
<sequence length="51" mass="5892">MTDILAYKLQSVSFKSKKYSAGRAFFLNQQTEEKRPDGALVKLYGDSEFRK</sequence>
<name>A0A0G0YLQ7_9BACT</name>
<evidence type="ECO:0000313" key="2">
    <source>
        <dbReference type="Proteomes" id="UP000033903"/>
    </source>
</evidence>
<reference evidence="1 2" key="1">
    <citation type="journal article" date="2015" name="Nature">
        <title>rRNA introns, odd ribosomes, and small enigmatic genomes across a large radiation of phyla.</title>
        <authorList>
            <person name="Brown C.T."/>
            <person name="Hug L.A."/>
            <person name="Thomas B.C."/>
            <person name="Sharon I."/>
            <person name="Castelle C.J."/>
            <person name="Singh A."/>
            <person name="Wilkins M.J."/>
            <person name="Williams K.H."/>
            <person name="Banfield J.F."/>
        </authorList>
    </citation>
    <scope>NUCLEOTIDE SEQUENCE [LARGE SCALE GENOMIC DNA]</scope>
</reference>
<organism evidence="1 2">
    <name type="scientific">Candidatus Yanofskybacteria bacterium GW2011_GWA2_41_22</name>
    <dbReference type="NCBI Taxonomy" id="1619023"/>
    <lineage>
        <taxon>Bacteria</taxon>
        <taxon>Candidatus Yanofskyibacteriota</taxon>
    </lineage>
</organism>
<evidence type="ECO:0000313" key="1">
    <source>
        <dbReference type="EMBL" id="KKS01238.1"/>
    </source>
</evidence>
<proteinExistence type="predicted"/>
<dbReference type="AlphaFoldDB" id="A0A0G0YLQ7"/>